<keyword evidence="3" id="KW-1185">Reference proteome</keyword>
<feature type="compositionally biased region" description="Basic and acidic residues" evidence="1">
    <location>
        <begin position="241"/>
        <end position="256"/>
    </location>
</feature>
<feature type="region of interest" description="Disordered" evidence="1">
    <location>
        <begin position="241"/>
        <end position="271"/>
    </location>
</feature>
<organism evidence="2 3">
    <name type="scientific">Triparma laevis f. longispina</name>
    <dbReference type="NCBI Taxonomy" id="1714387"/>
    <lineage>
        <taxon>Eukaryota</taxon>
        <taxon>Sar</taxon>
        <taxon>Stramenopiles</taxon>
        <taxon>Ochrophyta</taxon>
        <taxon>Bolidophyceae</taxon>
        <taxon>Parmales</taxon>
        <taxon>Triparmaceae</taxon>
        <taxon>Triparma</taxon>
    </lineage>
</organism>
<dbReference type="EMBL" id="BRXW01000543">
    <property type="protein sequence ID" value="GMH64578.1"/>
    <property type="molecule type" value="Genomic_DNA"/>
</dbReference>
<evidence type="ECO:0000313" key="2">
    <source>
        <dbReference type="EMBL" id="GMH64578.1"/>
    </source>
</evidence>
<evidence type="ECO:0000313" key="3">
    <source>
        <dbReference type="Proteomes" id="UP001165122"/>
    </source>
</evidence>
<accession>A0A9W7E3N1</accession>
<sequence>MGGGSSKSNKQSKKFSSTPACTVANFQSGSDTEKSTTVGGSKKLFLIIGDVKCPLKDPKRKISAFGRQTGMAVGCKIDKSGGNFTPPLFSGYEAVPFEICDDTGTLRVEPNLKTNAVGTRTWFFPETHRENYITLDKNSFQVKSSQEVGGELKVRSDAITMFEKHGIEAKSWGKLSGYSERAEQIEEDKGWAASESTLKVGNKVAIIGTKFIKKKTYDVVLVPILMTTLPEICPGLKVAGKERSRSFSENDLKEKDDVETESIVCETERDE</sequence>
<proteinExistence type="predicted"/>
<dbReference type="OrthoDB" id="10323385at2759"/>
<evidence type="ECO:0000256" key="1">
    <source>
        <dbReference type="SAM" id="MobiDB-lite"/>
    </source>
</evidence>
<name>A0A9W7E3N1_9STRA</name>
<gene>
    <name evidence="2" type="ORF">TrLO_g13477</name>
</gene>
<comment type="caution">
    <text evidence="2">The sequence shown here is derived from an EMBL/GenBank/DDBJ whole genome shotgun (WGS) entry which is preliminary data.</text>
</comment>
<protein>
    <submittedName>
        <fullName evidence="2">Uncharacterized protein</fullName>
    </submittedName>
</protein>
<reference evidence="3" key="1">
    <citation type="journal article" date="2023" name="Commun. Biol.">
        <title>Genome analysis of Parmales, the sister group of diatoms, reveals the evolutionary specialization of diatoms from phago-mixotrophs to photoautotrophs.</title>
        <authorList>
            <person name="Ban H."/>
            <person name="Sato S."/>
            <person name="Yoshikawa S."/>
            <person name="Yamada K."/>
            <person name="Nakamura Y."/>
            <person name="Ichinomiya M."/>
            <person name="Sato N."/>
            <person name="Blanc-Mathieu R."/>
            <person name="Endo H."/>
            <person name="Kuwata A."/>
            <person name="Ogata H."/>
        </authorList>
    </citation>
    <scope>NUCLEOTIDE SEQUENCE [LARGE SCALE GENOMIC DNA]</scope>
    <source>
        <strain evidence="3">NIES 3700</strain>
    </source>
</reference>
<dbReference type="AlphaFoldDB" id="A0A9W7E3N1"/>
<dbReference type="Proteomes" id="UP001165122">
    <property type="component" value="Unassembled WGS sequence"/>
</dbReference>